<dbReference type="EMBL" id="JBIWXY010000001">
    <property type="protein sequence ID" value="MFJ5444959.1"/>
    <property type="molecule type" value="Genomic_DNA"/>
</dbReference>
<dbReference type="SMART" id="SM00267">
    <property type="entry name" value="GGDEF"/>
    <property type="match status" value="1"/>
</dbReference>
<dbReference type="InterPro" id="IPR050469">
    <property type="entry name" value="Diguanylate_Cyclase"/>
</dbReference>
<dbReference type="InterPro" id="IPR043128">
    <property type="entry name" value="Rev_trsase/Diguanyl_cyclase"/>
</dbReference>
<evidence type="ECO:0000256" key="1">
    <source>
        <dbReference type="ARBA" id="ARBA00012528"/>
    </source>
</evidence>
<dbReference type="RefSeq" id="WP_400878520.1">
    <property type="nucleotide sequence ID" value="NZ_JBIWXY010000001.1"/>
</dbReference>
<keyword evidence="3" id="KW-0472">Membrane</keyword>
<evidence type="ECO:0000313" key="5">
    <source>
        <dbReference type="EMBL" id="MFJ5444959.1"/>
    </source>
</evidence>
<dbReference type="Pfam" id="PF00990">
    <property type="entry name" value="GGDEF"/>
    <property type="match status" value="1"/>
</dbReference>
<feature type="transmembrane region" description="Helical" evidence="3">
    <location>
        <begin position="65"/>
        <end position="84"/>
    </location>
</feature>
<evidence type="ECO:0000313" key="6">
    <source>
        <dbReference type="Proteomes" id="UP001617669"/>
    </source>
</evidence>
<keyword evidence="3" id="KW-1133">Transmembrane helix</keyword>
<keyword evidence="5" id="KW-0808">Transferase</keyword>
<dbReference type="InterPro" id="IPR029787">
    <property type="entry name" value="Nucleotide_cyclase"/>
</dbReference>
<feature type="transmembrane region" description="Helical" evidence="3">
    <location>
        <begin position="191"/>
        <end position="213"/>
    </location>
</feature>
<dbReference type="NCBIfam" id="TIGR00254">
    <property type="entry name" value="GGDEF"/>
    <property type="match status" value="1"/>
</dbReference>
<feature type="domain" description="GGDEF" evidence="4">
    <location>
        <begin position="254"/>
        <end position="389"/>
    </location>
</feature>
<feature type="transmembrane region" description="Helical" evidence="3">
    <location>
        <begin position="96"/>
        <end position="114"/>
    </location>
</feature>
<feature type="transmembrane region" description="Helical" evidence="3">
    <location>
        <begin position="12"/>
        <end position="31"/>
    </location>
</feature>
<feature type="transmembrane region" description="Helical" evidence="3">
    <location>
        <begin position="150"/>
        <end position="171"/>
    </location>
</feature>
<dbReference type="PANTHER" id="PTHR45138:SF9">
    <property type="entry name" value="DIGUANYLATE CYCLASE DGCM-RELATED"/>
    <property type="match status" value="1"/>
</dbReference>
<comment type="caution">
    <text evidence="5">The sequence shown here is derived from an EMBL/GenBank/DDBJ whole genome shotgun (WGS) entry which is preliminary data.</text>
</comment>
<dbReference type="SUPFAM" id="SSF55073">
    <property type="entry name" value="Nucleotide cyclase"/>
    <property type="match status" value="1"/>
</dbReference>
<dbReference type="EC" id="2.7.7.65" evidence="1"/>
<evidence type="ECO:0000256" key="3">
    <source>
        <dbReference type="SAM" id="Phobius"/>
    </source>
</evidence>
<dbReference type="InterPro" id="IPR000160">
    <property type="entry name" value="GGDEF_dom"/>
</dbReference>
<dbReference type="GO" id="GO:0052621">
    <property type="term" value="F:diguanylate cyclase activity"/>
    <property type="evidence" value="ECO:0007669"/>
    <property type="project" value="UniProtKB-EC"/>
</dbReference>
<feature type="transmembrane region" description="Helical" evidence="3">
    <location>
        <begin position="40"/>
        <end position="59"/>
    </location>
</feature>
<protein>
    <recommendedName>
        <fullName evidence="1">diguanylate cyclase</fullName>
        <ecNumber evidence="1">2.7.7.65</ecNumber>
    </recommendedName>
</protein>
<keyword evidence="3" id="KW-0812">Transmembrane</keyword>
<keyword evidence="5" id="KW-0548">Nucleotidyltransferase</keyword>
<evidence type="ECO:0000256" key="2">
    <source>
        <dbReference type="ARBA" id="ARBA00034247"/>
    </source>
</evidence>
<keyword evidence="6" id="KW-1185">Reference proteome</keyword>
<feature type="transmembrane region" description="Helical" evidence="3">
    <location>
        <begin position="120"/>
        <end position="138"/>
    </location>
</feature>
<evidence type="ECO:0000259" key="4">
    <source>
        <dbReference type="PROSITE" id="PS50887"/>
    </source>
</evidence>
<name>A0ABW8GHW0_9PROT</name>
<accession>A0ABW8GHW0</accession>
<gene>
    <name evidence="5" type="ORF">ACIKP9_01830</name>
</gene>
<organism evidence="5 6">
    <name type="scientific">Methylobacillus methanolivorans</name>
    <dbReference type="NCBI Taxonomy" id="1848927"/>
    <lineage>
        <taxon>Bacteria</taxon>
        <taxon>Pseudomonadati</taxon>
        <taxon>Pseudomonadota</taxon>
        <taxon>Betaproteobacteria</taxon>
        <taxon>Nitrosomonadales</taxon>
        <taxon>Methylophilaceae</taxon>
        <taxon>Methylobacillus</taxon>
    </lineage>
</organism>
<proteinExistence type="predicted"/>
<reference evidence="5 6" key="1">
    <citation type="submission" date="2024-11" db="EMBL/GenBank/DDBJ databases">
        <authorList>
            <person name="Kaparullina E.N."/>
            <person name="Delegan Y.A."/>
            <person name="Doronina N.V."/>
        </authorList>
    </citation>
    <scope>NUCLEOTIDE SEQUENCE [LARGE SCALE GENOMIC DNA]</scope>
    <source>
        <strain evidence="5 6">7sh_L</strain>
    </source>
</reference>
<dbReference type="PANTHER" id="PTHR45138">
    <property type="entry name" value="REGULATORY COMPONENTS OF SENSORY TRANSDUCTION SYSTEM"/>
    <property type="match status" value="1"/>
</dbReference>
<dbReference type="Gene3D" id="3.30.70.270">
    <property type="match status" value="1"/>
</dbReference>
<sequence>MDSLWNSYTANIAYAISQLCIAIIMGGLYFLAPTERSTRYWALSGLLSIFGSTLTAFSISKFGHLPLITGSTLMIAAMTAKWWGTQAFFGKHPAHVGWYLILGFFITYSLSVLLQLTVGIRTLLFSLMLAVLMFLNVVEVIKARGIRLSFANSLVIIAYTLAAADFILRGILAISGGIDLAPQSHDPINVFGLYLIPMWCNLLGSLGLLLMYFESIILEKEHLASHDELTKLYNRRALVNLGRREVDLALRYQKPISIFMLDLDHFKLVNDTYGHDVGDKVLRSVALTLSNTCRNTDIIGRYGGEELCILCPHTTTEEAIALGDRVLEAMRNLRHPACDNRQVTCSLGLYTWNPHIDLATSWEAMLHRADTALYAAKAAGRNCMLQYNIEADRQNQ</sequence>
<dbReference type="Proteomes" id="UP001617669">
    <property type="component" value="Unassembled WGS sequence"/>
</dbReference>
<comment type="catalytic activity">
    <reaction evidence="2">
        <text>2 GTP = 3',3'-c-di-GMP + 2 diphosphate</text>
        <dbReference type="Rhea" id="RHEA:24898"/>
        <dbReference type="ChEBI" id="CHEBI:33019"/>
        <dbReference type="ChEBI" id="CHEBI:37565"/>
        <dbReference type="ChEBI" id="CHEBI:58805"/>
        <dbReference type="EC" id="2.7.7.65"/>
    </reaction>
</comment>
<dbReference type="CDD" id="cd01949">
    <property type="entry name" value="GGDEF"/>
    <property type="match status" value="1"/>
</dbReference>
<dbReference type="PROSITE" id="PS50887">
    <property type="entry name" value="GGDEF"/>
    <property type="match status" value="1"/>
</dbReference>